<organism evidence="2">
    <name type="scientific">Planktothricoides sp. SpSt-374</name>
    <dbReference type="NCBI Taxonomy" id="2282167"/>
    <lineage>
        <taxon>Bacteria</taxon>
        <taxon>Bacillati</taxon>
        <taxon>Cyanobacteriota</taxon>
        <taxon>Cyanophyceae</taxon>
        <taxon>Oscillatoriophycideae</taxon>
        <taxon>Oscillatoriales</taxon>
        <taxon>Oscillatoriaceae</taxon>
        <taxon>Planktothricoides</taxon>
    </lineage>
</organism>
<proteinExistence type="predicted"/>
<name>A0A7C3ZLV9_9CYAN</name>
<accession>A0A7C3ZLV9</accession>
<gene>
    <name evidence="2" type="ORF">ENR15_16335</name>
</gene>
<sequence length="123" mass="13657">MTSSPTPGDPPASEFELALQEVEGNLQSLKQRYAQIQTDLQRQEQLQASLSQTQQGAELESIKKDLAEIQVALESQLLTDRHLMVLFWQAVRHQLLGDVFWQAVRLGGLGVILGWLLKSCAGS</sequence>
<dbReference type="EMBL" id="DSPX01000167">
    <property type="protein sequence ID" value="HGG02162.1"/>
    <property type="molecule type" value="Genomic_DNA"/>
</dbReference>
<protein>
    <submittedName>
        <fullName evidence="2">DUF2203 domain-containing protein</fullName>
    </submittedName>
</protein>
<keyword evidence="1" id="KW-0175">Coiled coil</keyword>
<dbReference type="AlphaFoldDB" id="A0A7C3ZLV9"/>
<evidence type="ECO:0000313" key="2">
    <source>
        <dbReference type="EMBL" id="HGG02162.1"/>
    </source>
</evidence>
<evidence type="ECO:0000256" key="1">
    <source>
        <dbReference type="SAM" id="Coils"/>
    </source>
</evidence>
<comment type="caution">
    <text evidence="2">The sequence shown here is derived from an EMBL/GenBank/DDBJ whole genome shotgun (WGS) entry which is preliminary data.</text>
</comment>
<feature type="coiled-coil region" evidence="1">
    <location>
        <begin position="12"/>
        <end position="46"/>
    </location>
</feature>
<reference evidence="2" key="1">
    <citation type="journal article" date="2020" name="mSystems">
        <title>Genome- and Community-Level Interaction Insights into Carbon Utilization and Element Cycling Functions of Hydrothermarchaeota in Hydrothermal Sediment.</title>
        <authorList>
            <person name="Zhou Z."/>
            <person name="Liu Y."/>
            <person name="Xu W."/>
            <person name="Pan J."/>
            <person name="Luo Z.H."/>
            <person name="Li M."/>
        </authorList>
    </citation>
    <scope>NUCLEOTIDE SEQUENCE [LARGE SCALE GENOMIC DNA]</scope>
    <source>
        <strain evidence="2">SpSt-374</strain>
    </source>
</reference>